<sequence>MWKLRAYLRPYKTSVTLAPLFMLLEVSMDLLLPALMASIVNKGIIAGDLAYIQHTGLLMLGVALIGLLGGVGCTVFSSYASQNVSMDLRNSLFNKIQTFSFRNIDELKSGSLITRLTNDVVQVQTFVQMMLRSIRSPLLFIGSFIMALVMSPRLTLILLISIPLLFVFLLVLIRRSFPLFTKVQAMLDGVNNVLQENLSGIRVVKAFVRSDYERERFAEANQAYTGIAIKATRLLALNMPVMTLILNLSIVAVLWFGGKLTLGGSLSSGELIAFINYVTQLLFAMLMITNMLTFISRAKVSADRIQEIFDTEPDIHDPEVIRGQRTSWSGEVEFSDVSFGYGMRHDQNPKELILKHISFKAKPGQTTAILGETGSGKSSLVHLIPRLYEATGGHVRIDGCDVRDIPLDELRGMIGMTLQQSVLFSGKIIDNIRYGRPDASFEEVVQVAQAAQAHEFIMQTPDGYDTVIGQKGVNLSGGQKQRLSIARALLIKPPILILDDSTSAVDVGTESRIQLAFKTLMKDSTNIIIAQRISSVMEADQILVLENGSIAAQGTHDELLQSSEIYQDIYRSQRKEDHAHATTN</sequence>
<feature type="transmembrane region" description="Helical" evidence="7">
    <location>
        <begin position="134"/>
        <end position="150"/>
    </location>
</feature>
<evidence type="ECO:0000256" key="4">
    <source>
        <dbReference type="ARBA" id="ARBA00022840"/>
    </source>
</evidence>
<dbReference type="PROSITE" id="PS50929">
    <property type="entry name" value="ABC_TM1F"/>
    <property type="match status" value="1"/>
</dbReference>
<evidence type="ECO:0000259" key="9">
    <source>
        <dbReference type="PROSITE" id="PS50929"/>
    </source>
</evidence>
<name>A0ABU6GS91_9BACL</name>
<gene>
    <name evidence="10" type="ORF">P4H66_20015</name>
</gene>
<feature type="transmembrane region" description="Helical" evidence="7">
    <location>
        <begin position="234"/>
        <end position="257"/>
    </location>
</feature>
<dbReference type="GO" id="GO:0005524">
    <property type="term" value="F:ATP binding"/>
    <property type="evidence" value="ECO:0007669"/>
    <property type="project" value="UniProtKB-KW"/>
</dbReference>
<evidence type="ECO:0000256" key="2">
    <source>
        <dbReference type="ARBA" id="ARBA00022692"/>
    </source>
</evidence>
<dbReference type="InterPro" id="IPR017871">
    <property type="entry name" value="ABC_transporter-like_CS"/>
</dbReference>
<evidence type="ECO:0000313" key="10">
    <source>
        <dbReference type="EMBL" id="MEC0242093.1"/>
    </source>
</evidence>
<comment type="caution">
    <text evidence="10">The sequence shown here is derived from an EMBL/GenBank/DDBJ whole genome shotgun (WGS) entry which is preliminary data.</text>
</comment>
<dbReference type="PROSITE" id="PS00211">
    <property type="entry name" value="ABC_TRANSPORTER_1"/>
    <property type="match status" value="1"/>
</dbReference>
<keyword evidence="11" id="KW-1185">Reference proteome</keyword>
<dbReference type="InterPro" id="IPR003439">
    <property type="entry name" value="ABC_transporter-like_ATP-bd"/>
</dbReference>
<dbReference type="InterPro" id="IPR003593">
    <property type="entry name" value="AAA+_ATPase"/>
</dbReference>
<keyword evidence="3" id="KW-0547">Nucleotide-binding</keyword>
<evidence type="ECO:0000256" key="5">
    <source>
        <dbReference type="ARBA" id="ARBA00022989"/>
    </source>
</evidence>
<proteinExistence type="predicted"/>
<dbReference type="InterPro" id="IPR011527">
    <property type="entry name" value="ABC1_TM_dom"/>
</dbReference>
<dbReference type="EMBL" id="JARLKZ010000015">
    <property type="protein sequence ID" value="MEC0242093.1"/>
    <property type="molecule type" value="Genomic_DNA"/>
</dbReference>
<feature type="domain" description="ABC transmembrane type-1" evidence="9">
    <location>
        <begin position="17"/>
        <end position="297"/>
    </location>
</feature>
<feature type="transmembrane region" description="Helical" evidence="7">
    <location>
        <begin position="277"/>
        <end position="295"/>
    </location>
</feature>
<protein>
    <submittedName>
        <fullName evidence="10">ABC transporter ATP-binding protein</fullName>
    </submittedName>
</protein>
<dbReference type="SUPFAM" id="SSF52540">
    <property type="entry name" value="P-loop containing nucleoside triphosphate hydrolases"/>
    <property type="match status" value="1"/>
</dbReference>
<dbReference type="Pfam" id="PF00664">
    <property type="entry name" value="ABC_membrane"/>
    <property type="match status" value="1"/>
</dbReference>
<dbReference type="PROSITE" id="PS50893">
    <property type="entry name" value="ABC_TRANSPORTER_2"/>
    <property type="match status" value="1"/>
</dbReference>
<keyword evidence="5 7" id="KW-1133">Transmembrane helix</keyword>
<dbReference type="Pfam" id="PF00005">
    <property type="entry name" value="ABC_tran"/>
    <property type="match status" value="1"/>
</dbReference>
<dbReference type="InterPro" id="IPR036640">
    <property type="entry name" value="ABC1_TM_sf"/>
</dbReference>
<dbReference type="CDD" id="cd18548">
    <property type="entry name" value="ABC_6TM_Tm287_like"/>
    <property type="match status" value="1"/>
</dbReference>
<evidence type="ECO:0000256" key="7">
    <source>
        <dbReference type="SAM" id="Phobius"/>
    </source>
</evidence>
<dbReference type="SUPFAM" id="SSF90123">
    <property type="entry name" value="ABC transporter transmembrane region"/>
    <property type="match status" value="1"/>
</dbReference>
<dbReference type="SMART" id="SM00382">
    <property type="entry name" value="AAA"/>
    <property type="match status" value="1"/>
</dbReference>
<comment type="subcellular location">
    <subcellularLocation>
        <location evidence="1">Cell membrane</location>
        <topology evidence="1">Multi-pass membrane protein</topology>
    </subcellularLocation>
</comment>
<dbReference type="Gene3D" id="3.40.50.300">
    <property type="entry name" value="P-loop containing nucleotide triphosphate hydrolases"/>
    <property type="match status" value="1"/>
</dbReference>
<dbReference type="PANTHER" id="PTHR43394:SF1">
    <property type="entry name" value="ATP-BINDING CASSETTE SUB-FAMILY B MEMBER 10, MITOCHONDRIAL"/>
    <property type="match status" value="1"/>
</dbReference>
<dbReference type="InterPro" id="IPR027417">
    <property type="entry name" value="P-loop_NTPase"/>
</dbReference>
<dbReference type="Gene3D" id="1.20.1560.10">
    <property type="entry name" value="ABC transporter type 1, transmembrane domain"/>
    <property type="match status" value="1"/>
</dbReference>
<dbReference type="RefSeq" id="WP_326089841.1">
    <property type="nucleotide sequence ID" value="NZ_JARLKZ010000015.1"/>
</dbReference>
<keyword evidence="6 7" id="KW-0472">Membrane</keyword>
<feature type="transmembrane region" description="Helical" evidence="7">
    <location>
        <begin position="58"/>
        <end position="80"/>
    </location>
</feature>
<reference evidence="10 11" key="1">
    <citation type="submission" date="2023-03" db="EMBL/GenBank/DDBJ databases">
        <title>Bacillus Genome Sequencing.</title>
        <authorList>
            <person name="Dunlap C."/>
        </authorList>
    </citation>
    <scope>NUCLEOTIDE SEQUENCE [LARGE SCALE GENOMIC DNA]</scope>
    <source>
        <strain evidence="10 11">BD-525</strain>
    </source>
</reference>
<feature type="transmembrane region" description="Helical" evidence="7">
    <location>
        <begin position="156"/>
        <end position="173"/>
    </location>
</feature>
<dbReference type="InterPro" id="IPR039421">
    <property type="entry name" value="Type_1_exporter"/>
</dbReference>
<evidence type="ECO:0000313" key="11">
    <source>
        <dbReference type="Proteomes" id="UP001344632"/>
    </source>
</evidence>
<accession>A0ABU6GS91</accession>
<evidence type="ECO:0000256" key="3">
    <source>
        <dbReference type="ARBA" id="ARBA00022741"/>
    </source>
</evidence>
<dbReference type="Proteomes" id="UP001344632">
    <property type="component" value="Unassembled WGS sequence"/>
</dbReference>
<keyword evidence="4 10" id="KW-0067">ATP-binding</keyword>
<evidence type="ECO:0000259" key="8">
    <source>
        <dbReference type="PROSITE" id="PS50893"/>
    </source>
</evidence>
<feature type="domain" description="ABC transporter" evidence="8">
    <location>
        <begin position="332"/>
        <end position="572"/>
    </location>
</feature>
<keyword evidence="2 7" id="KW-0812">Transmembrane</keyword>
<evidence type="ECO:0000256" key="6">
    <source>
        <dbReference type="ARBA" id="ARBA00023136"/>
    </source>
</evidence>
<organism evidence="10 11">
    <name type="scientific">Paenibacillus dokdonensis</name>
    <dbReference type="NCBI Taxonomy" id="2567944"/>
    <lineage>
        <taxon>Bacteria</taxon>
        <taxon>Bacillati</taxon>
        <taxon>Bacillota</taxon>
        <taxon>Bacilli</taxon>
        <taxon>Bacillales</taxon>
        <taxon>Paenibacillaceae</taxon>
        <taxon>Paenibacillus</taxon>
    </lineage>
</organism>
<dbReference type="PANTHER" id="PTHR43394">
    <property type="entry name" value="ATP-DEPENDENT PERMEASE MDL1, MITOCHONDRIAL"/>
    <property type="match status" value="1"/>
</dbReference>
<evidence type="ECO:0000256" key="1">
    <source>
        <dbReference type="ARBA" id="ARBA00004651"/>
    </source>
</evidence>